<keyword evidence="2" id="KW-1185">Reference proteome</keyword>
<dbReference type="AlphaFoldDB" id="A0A9E8SMX9"/>
<organism evidence="1 2">
    <name type="scientific">Dyadobacter pollutisoli</name>
    <dbReference type="NCBI Taxonomy" id="2910158"/>
    <lineage>
        <taxon>Bacteria</taxon>
        <taxon>Pseudomonadati</taxon>
        <taxon>Bacteroidota</taxon>
        <taxon>Cytophagia</taxon>
        <taxon>Cytophagales</taxon>
        <taxon>Spirosomataceae</taxon>
        <taxon>Dyadobacter</taxon>
    </lineage>
</organism>
<proteinExistence type="predicted"/>
<dbReference type="EMBL" id="CP112998">
    <property type="protein sequence ID" value="WAC15255.1"/>
    <property type="molecule type" value="Genomic_DNA"/>
</dbReference>
<evidence type="ECO:0000313" key="2">
    <source>
        <dbReference type="Proteomes" id="UP001164653"/>
    </source>
</evidence>
<sequence length="192" mass="22662">MENDYLQSVRKQFEYYKMLGDKTIAQVTDEQLFWKYNEESNSIATIVKHLWGNMLSRWTDFLTTDGEKEWRDREGEFDNDISGRAELLAKWNEGWNCLFSALGTINESNFNQLVYIRNQGHTITEAINRQLAHYPYHIGQIVFIGKMVLNEQWNSLSIPRGDSGKYNAEKFAKPKTRTHFTDEYISDNERKE</sequence>
<dbReference type="Proteomes" id="UP001164653">
    <property type="component" value="Chromosome"/>
</dbReference>
<accession>A0A9E8SMX9</accession>
<dbReference type="Pfam" id="PF07609">
    <property type="entry name" value="DUF1572"/>
    <property type="match status" value="1"/>
</dbReference>
<dbReference type="InterPro" id="IPR011466">
    <property type="entry name" value="DUF1572"/>
</dbReference>
<gene>
    <name evidence="1" type="ORF">ON006_15070</name>
</gene>
<evidence type="ECO:0000313" key="1">
    <source>
        <dbReference type="EMBL" id="WAC15255.1"/>
    </source>
</evidence>
<protein>
    <submittedName>
        <fullName evidence="1">DUF1572 domain-containing protein</fullName>
    </submittedName>
</protein>
<dbReference type="KEGG" id="dpf:ON006_15070"/>
<reference evidence="1" key="1">
    <citation type="submission" date="2022-11" db="EMBL/GenBank/DDBJ databases">
        <title>Dyadobacter pollutisoli sp. nov., isolated from plastic dumped soil.</title>
        <authorList>
            <person name="Kim J.M."/>
            <person name="Kim K.R."/>
            <person name="Lee J.K."/>
            <person name="Hao L."/>
            <person name="Jeon C.O."/>
        </authorList>
    </citation>
    <scope>NUCLEOTIDE SEQUENCE</scope>
    <source>
        <strain evidence="1">U1</strain>
    </source>
</reference>
<dbReference type="SUPFAM" id="SSF109854">
    <property type="entry name" value="DinB/YfiT-like putative metalloenzymes"/>
    <property type="match status" value="1"/>
</dbReference>
<dbReference type="RefSeq" id="WP_244823102.1">
    <property type="nucleotide sequence ID" value="NZ_CP112998.1"/>
</dbReference>
<name>A0A9E8SMX9_9BACT</name>
<dbReference type="InterPro" id="IPR034660">
    <property type="entry name" value="DinB/YfiT-like"/>
</dbReference>
<dbReference type="Gene3D" id="1.20.120.450">
    <property type="entry name" value="dinb family like domain"/>
    <property type="match status" value="1"/>
</dbReference>